<keyword evidence="4 10" id="KW-0812">Transmembrane</keyword>
<dbReference type="PANTHER" id="PTHR21230:SF26">
    <property type="entry name" value="VESICLE TRANSPORT THROUGH INTERACTION WITH T-SNARES HOMOLOG 1A"/>
    <property type="match status" value="1"/>
</dbReference>
<comment type="subcellular location">
    <subcellularLocation>
        <location evidence="1">Membrane</location>
        <topology evidence="1">Single-pass type IV membrane protein</topology>
    </subcellularLocation>
</comment>
<evidence type="ECO:0000256" key="4">
    <source>
        <dbReference type="ARBA" id="ARBA00022692"/>
    </source>
</evidence>
<dbReference type="SMART" id="SM00397">
    <property type="entry name" value="t_SNARE"/>
    <property type="match status" value="1"/>
</dbReference>
<keyword evidence="3" id="KW-0813">Transport</keyword>
<dbReference type="EMBL" id="JALJOU010000009">
    <property type="protein sequence ID" value="KAK9841953.1"/>
    <property type="molecule type" value="Genomic_DNA"/>
</dbReference>
<dbReference type="GO" id="GO:0006886">
    <property type="term" value="P:intracellular protein transport"/>
    <property type="evidence" value="ECO:0007669"/>
    <property type="project" value="InterPro"/>
</dbReference>
<evidence type="ECO:0000256" key="1">
    <source>
        <dbReference type="ARBA" id="ARBA00004211"/>
    </source>
</evidence>
<proteinExistence type="inferred from homology"/>
<dbReference type="GO" id="GO:0005794">
    <property type="term" value="C:Golgi apparatus"/>
    <property type="evidence" value="ECO:0007669"/>
    <property type="project" value="TreeGrafter"/>
</dbReference>
<evidence type="ECO:0000256" key="2">
    <source>
        <dbReference type="ARBA" id="ARBA00006108"/>
    </source>
</evidence>
<keyword evidence="7 9" id="KW-0175">Coiled coil</keyword>
<accession>A0AAW1S916</accession>
<dbReference type="PANTHER" id="PTHR21230">
    <property type="entry name" value="VESICLE TRANSPORT V-SNARE PROTEIN VTI1-RELATED"/>
    <property type="match status" value="1"/>
</dbReference>
<feature type="domain" description="T-SNARE coiled-coil homology" evidence="11">
    <location>
        <begin position="128"/>
        <end position="195"/>
    </location>
</feature>
<comment type="similarity">
    <text evidence="2">Belongs to the VTI1 family.</text>
</comment>
<evidence type="ECO:0000256" key="6">
    <source>
        <dbReference type="ARBA" id="ARBA00022989"/>
    </source>
</evidence>
<reference evidence="12 13" key="1">
    <citation type="journal article" date="2024" name="Nat. Commun.">
        <title>Phylogenomics reveals the evolutionary origins of lichenization in chlorophyte algae.</title>
        <authorList>
            <person name="Puginier C."/>
            <person name="Libourel C."/>
            <person name="Otte J."/>
            <person name="Skaloud P."/>
            <person name="Haon M."/>
            <person name="Grisel S."/>
            <person name="Petersen M."/>
            <person name="Berrin J.G."/>
            <person name="Delaux P.M."/>
            <person name="Dal Grande F."/>
            <person name="Keller J."/>
        </authorList>
    </citation>
    <scope>NUCLEOTIDE SEQUENCE [LARGE SCALE GENOMIC DNA]</scope>
    <source>
        <strain evidence="12 13">SAG 245.80</strain>
    </source>
</reference>
<dbReference type="Proteomes" id="UP001445335">
    <property type="component" value="Unassembled WGS sequence"/>
</dbReference>
<organism evidence="12 13">
    <name type="scientific">Elliptochloris bilobata</name>
    <dbReference type="NCBI Taxonomy" id="381761"/>
    <lineage>
        <taxon>Eukaryota</taxon>
        <taxon>Viridiplantae</taxon>
        <taxon>Chlorophyta</taxon>
        <taxon>core chlorophytes</taxon>
        <taxon>Trebouxiophyceae</taxon>
        <taxon>Trebouxiophyceae incertae sedis</taxon>
        <taxon>Elliptochloris clade</taxon>
        <taxon>Elliptochloris</taxon>
    </lineage>
</organism>
<evidence type="ECO:0000256" key="9">
    <source>
        <dbReference type="SAM" id="Coils"/>
    </source>
</evidence>
<dbReference type="GO" id="GO:0005789">
    <property type="term" value="C:endoplasmic reticulum membrane"/>
    <property type="evidence" value="ECO:0007669"/>
    <property type="project" value="TreeGrafter"/>
</dbReference>
<dbReference type="GO" id="GO:0012507">
    <property type="term" value="C:ER to Golgi transport vesicle membrane"/>
    <property type="evidence" value="ECO:0007669"/>
    <property type="project" value="TreeGrafter"/>
</dbReference>
<dbReference type="InterPro" id="IPR007705">
    <property type="entry name" value="Vesicle_trsprt_v-SNARE_N"/>
</dbReference>
<dbReference type="GO" id="GO:0000149">
    <property type="term" value="F:SNARE binding"/>
    <property type="evidence" value="ECO:0007669"/>
    <property type="project" value="TreeGrafter"/>
</dbReference>
<dbReference type="FunFam" id="1.20.5.110:FF:000002">
    <property type="entry name" value="Vesicle transport through interaction with t-SNAREsB"/>
    <property type="match status" value="1"/>
</dbReference>
<dbReference type="CDD" id="cd15862">
    <property type="entry name" value="SNARE_Vti1"/>
    <property type="match status" value="1"/>
</dbReference>
<evidence type="ECO:0000256" key="10">
    <source>
        <dbReference type="SAM" id="Phobius"/>
    </source>
</evidence>
<dbReference type="Pfam" id="PF05008">
    <property type="entry name" value="V-SNARE"/>
    <property type="match status" value="1"/>
</dbReference>
<keyword evidence="13" id="KW-1185">Reference proteome</keyword>
<evidence type="ECO:0000313" key="12">
    <source>
        <dbReference type="EMBL" id="KAK9841953.1"/>
    </source>
</evidence>
<evidence type="ECO:0000256" key="7">
    <source>
        <dbReference type="ARBA" id="ARBA00023054"/>
    </source>
</evidence>
<dbReference type="SUPFAM" id="SSF58038">
    <property type="entry name" value="SNARE fusion complex"/>
    <property type="match status" value="1"/>
</dbReference>
<evidence type="ECO:0000256" key="8">
    <source>
        <dbReference type="ARBA" id="ARBA00023136"/>
    </source>
</evidence>
<dbReference type="Pfam" id="PF12352">
    <property type="entry name" value="V-SNARE_C"/>
    <property type="match status" value="1"/>
</dbReference>
<feature type="coiled-coil region" evidence="9">
    <location>
        <begin position="45"/>
        <end position="72"/>
    </location>
</feature>
<dbReference type="AlphaFoldDB" id="A0AAW1S916"/>
<gene>
    <name evidence="12" type="ORF">WJX81_000808</name>
</gene>
<evidence type="ECO:0000259" key="11">
    <source>
        <dbReference type="SMART" id="SM00397"/>
    </source>
</evidence>
<keyword evidence="6 10" id="KW-1133">Transmembrane helix</keyword>
<dbReference type="Gene3D" id="1.20.58.400">
    <property type="entry name" value="t-snare proteins"/>
    <property type="match status" value="1"/>
</dbReference>
<dbReference type="GO" id="GO:0005484">
    <property type="term" value="F:SNAP receptor activity"/>
    <property type="evidence" value="ECO:0007669"/>
    <property type="project" value="TreeGrafter"/>
</dbReference>
<dbReference type="InterPro" id="IPR038407">
    <property type="entry name" value="v-SNARE_N_sf"/>
</dbReference>
<keyword evidence="8 10" id="KW-0472">Membrane</keyword>
<evidence type="ECO:0000256" key="5">
    <source>
        <dbReference type="ARBA" id="ARBA00022927"/>
    </source>
</evidence>
<dbReference type="Gene3D" id="1.20.5.110">
    <property type="match status" value="1"/>
</dbReference>
<dbReference type="GO" id="GO:0031902">
    <property type="term" value="C:late endosome membrane"/>
    <property type="evidence" value="ECO:0007669"/>
    <property type="project" value="TreeGrafter"/>
</dbReference>
<dbReference type="SUPFAM" id="SSF47661">
    <property type="entry name" value="t-snare proteins"/>
    <property type="match status" value="1"/>
</dbReference>
<protein>
    <recommendedName>
        <fullName evidence="11">t-SNARE coiled-coil homology domain-containing protein</fullName>
    </recommendedName>
</protein>
<dbReference type="GO" id="GO:0031201">
    <property type="term" value="C:SNARE complex"/>
    <property type="evidence" value="ECO:0007669"/>
    <property type="project" value="TreeGrafter"/>
</dbReference>
<keyword evidence="5" id="KW-0653">Protein transport</keyword>
<evidence type="ECO:0000256" key="3">
    <source>
        <dbReference type="ARBA" id="ARBA00022448"/>
    </source>
</evidence>
<dbReference type="GO" id="GO:0006906">
    <property type="term" value="P:vesicle fusion"/>
    <property type="evidence" value="ECO:0007669"/>
    <property type="project" value="TreeGrafter"/>
</dbReference>
<sequence length="227" mass="25191">MAAPGGDQLALFNQYDSEYCSKATDVARKIQAVTSLAGDQRRAKARELEADLKEADQIVKRMEMEARSFSAERSRTLLVKVREYKADVAKLRSGAQKAAAADSGGAAARAELGLGDDWEASGPGQRDRMLQTTERLERTGERITQGRQQLLETEELGVSILTDLHRQRQTVEHSRDTLHGADDNIARARKVLASMSRRITTNKLIMGAIILFLLFAIAIVVYSKFRK</sequence>
<dbReference type="InterPro" id="IPR000727">
    <property type="entry name" value="T_SNARE_dom"/>
</dbReference>
<comment type="caution">
    <text evidence="12">The sequence shown here is derived from an EMBL/GenBank/DDBJ whole genome shotgun (WGS) entry which is preliminary data.</text>
</comment>
<dbReference type="InterPro" id="IPR010989">
    <property type="entry name" value="SNARE"/>
</dbReference>
<feature type="transmembrane region" description="Helical" evidence="10">
    <location>
        <begin position="204"/>
        <end position="222"/>
    </location>
</feature>
<evidence type="ECO:0000313" key="13">
    <source>
        <dbReference type="Proteomes" id="UP001445335"/>
    </source>
</evidence>
<name>A0AAW1S916_9CHLO</name>